<dbReference type="AlphaFoldDB" id="A0AB33Z104"/>
<dbReference type="PANTHER" id="PTHR47199:SF2">
    <property type="entry name" value="PHOTOSYSTEM II STABILITY_ASSEMBLY FACTOR HCF136, CHLOROPLASTIC"/>
    <property type="match status" value="1"/>
</dbReference>
<evidence type="ECO:0000313" key="6">
    <source>
        <dbReference type="Proteomes" id="UP000015462"/>
    </source>
</evidence>
<dbReference type="PANTHER" id="PTHR47199">
    <property type="entry name" value="PHOTOSYSTEM II STABILITY/ASSEMBLY FACTOR HCF136, CHLOROPLASTIC"/>
    <property type="match status" value="1"/>
</dbReference>
<keyword evidence="6" id="KW-1185">Reference proteome</keyword>
<sequence>MCVLALAFLVTGIATAENGTSSEQGEFQRFWPDNLYAVEFVNENIGFIAGYSGSVFKTEDGGETWSAIYIGVNELIRHLSFVDANNGWAVGHRGSILHTADGGFTWVVQKQDEGNYLRDISFADVNNGWAVGHGAAIWHTSDGGKNWEKQTLTGFDGRDLPRLHGVVAKDADSAILVGEFGMIAHTENKGELWLVSYNPSRATLLSVASHGDGAIAVGLDGGVVSIALATDEQWAEVEAIEQALQAKKEEKARKKAARKKREYVPEHVEPLPKVDTNYYITKIDSGLTNHLYDVSATASNEVVVVGASVMFKVSEAEKEVAAAIESDDATVEVVTEPTYTVTNLMPEEGFPLPYTWIGGVDVTDSGTIWAAGLRGMIVKGNLNDMSFGQKLNIAESENVKLISSRWGEK</sequence>
<keyword evidence="5" id="KW-0378">Hydrolase</keyword>
<dbReference type="InterPro" id="IPR028203">
    <property type="entry name" value="PSII_CF48-like_dom"/>
</dbReference>
<dbReference type="GO" id="GO:0015979">
    <property type="term" value="P:photosynthesis"/>
    <property type="evidence" value="ECO:0007669"/>
    <property type="project" value="UniProtKB-KW"/>
</dbReference>
<dbReference type="GO" id="GO:0009523">
    <property type="term" value="C:photosystem II"/>
    <property type="evidence" value="ECO:0007669"/>
    <property type="project" value="UniProtKB-KW"/>
</dbReference>
<keyword evidence="2" id="KW-0604">Photosystem II</keyword>
<feature type="domain" description="Photosynthesis system II assembly factor Ycf48/Hcf136-like" evidence="4">
    <location>
        <begin position="63"/>
        <end position="247"/>
    </location>
</feature>
<gene>
    <name evidence="5" type="ORF">L196_05390</name>
</gene>
<dbReference type="Pfam" id="PF14870">
    <property type="entry name" value="PSII_BNR"/>
    <property type="match status" value="1"/>
</dbReference>
<evidence type="ECO:0000256" key="3">
    <source>
        <dbReference type="SAM" id="SignalP"/>
    </source>
</evidence>
<dbReference type="EMBL" id="ASHL01000004">
    <property type="protein sequence ID" value="EPD13049.1"/>
    <property type="molecule type" value="Genomic_DNA"/>
</dbReference>
<accession>A0AB33Z104</accession>
<keyword evidence="1" id="KW-0602">Photosynthesis</keyword>
<evidence type="ECO:0000256" key="1">
    <source>
        <dbReference type="ARBA" id="ARBA00022531"/>
    </source>
</evidence>
<dbReference type="Proteomes" id="UP000015462">
    <property type="component" value="Unassembled WGS sequence"/>
</dbReference>
<comment type="caution">
    <text evidence="5">The sequence shown here is derived from an EMBL/GenBank/DDBJ whole genome shotgun (WGS) entry which is preliminary data.</text>
</comment>
<name>A0AB33Z104_9GAMM</name>
<dbReference type="InterPro" id="IPR015943">
    <property type="entry name" value="WD40/YVTN_repeat-like_dom_sf"/>
</dbReference>
<evidence type="ECO:0000259" key="4">
    <source>
        <dbReference type="Pfam" id="PF14870"/>
    </source>
</evidence>
<organism evidence="5 6">
    <name type="scientific">Cycloclasticus pugetii</name>
    <dbReference type="NCBI Taxonomy" id="34068"/>
    <lineage>
        <taxon>Bacteria</taxon>
        <taxon>Pseudomonadati</taxon>
        <taxon>Pseudomonadota</taxon>
        <taxon>Gammaproteobacteria</taxon>
        <taxon>Thiotrichales</taxon>
        <taxon>Piscirickettsiaceae</taxon>
        <taxon>Cycloclasticus</taxon>
    </lineage>
</organism>
<feature type="signal peptide" evidence="3">
    <location>
        <begin position="1"/>
        <end position="16"/>
    </location>
</feature>
<feature type="chain" id="PRO_5044245607" evidence="3">
    <location>
        <begin position="17"/>
        <end position="409"/>
    </location>
</feature>
<evidence type="ECO:0000313" key="5">
    <source>
        <dbReference type="EMBL" id="EPD13049.1"/>
    </source>
</evidence>
<reference evidence="5 6" key="1">
    <citation type="journal article" date="2013" name="Genome Announc.">
        <title>Genome Sequence of the Pyrene- and Fluoranthene-Degrading Bacterium Cycloclasticus sp. Strain PY97M.</title>
        <authorList>
            <person name="Cui Z."/>
            <person name="Xu G."/>
            <person name="Li Q."/>
            <person name="Gao W."/>
            <person name="Zheng L."/>
        </authorList>
    </citation>
    <scope>NUCLEOTIDE SEQUENCE [LARGE SCALE GENOMIC DNA]</scope>
    <source>
        <strain evidence="5 6">PY97M</strain>
    </source>
</reference>
<dbReference type="Gene3D" id="2.130.10.10">
    <property type="entry name" value="YVTN repeat-like/Quinoprotein amine dehydrogenase"/>
    <property type="match status" value="1"/>
</dbReference>
<evidence type="ECO:0000256" key="2">
    <source>
        <dbReference type="ARBA" id="ARBA00023276"/>
    </source>
</evidence>
<proteinExistence type="predicted"/>
<protein>
    <submittedName>
        <fullName evidence="5">Glycosyl hydrolase family protein</fullName>
    </submittedName>
</protein>
<keyword evidence="3" id="KW-0732">Signal</keyword>
<dbReference type="GO" id="GO:0016787">
    <property type="term" value="F:hydrolase activity"/>
    <property type="evidence" value="ECO:0007669"/>
    <property type="project" value="UniProtKB-KW"/>
</dbReference>
<dbReference type="SUPFAM" id="SSF110296">
    <property type="entry name" value="Oligoxyloglucan reducing end-specific cellobiohydrolase"/>
    <property type="match status" value="1"/>
</dbReference>